<keyword evidence="2" id="KW-0812">Transmembrane</keyword>
<keyword evidence="4" id="KW-1185">Reference proteome</keyword>
<proteinExistence type="predicted"/>
<evidence type="ECO:0000313" key="4">
    <source>
        <dbReference type="Proteomes" id="UP000627369"/>
    </source>
</evidence>
<reference evidence="3" key="2">
    <citation type="submission" date="2020-09" db="EMBL/GenBank/DDBJ databases">
        <authorList>
            <person name="Sun Q."/>
            <person name="Zhou Y."/>
        </authorList>
    </citation>
    <scope>NUCLEOTIDE SEQUENCE</scope>
    <source>
        <strain evidence="3">CGMCC 4.7398</strain>
    </source>
</reference>
<protein>
    <submittedName>
        <fullName evidence="3">Membrane protein</fullName>
    </submittedName>
</protein>
<dbReference type="Proteomes" id="UP000627369">
    <property type="component" value="Unassembled WGS sequence"/>
</dbReference>
<feature type="transmembrane region" description="Helical" evidence="2">
    <location>
        <begin position="98"/>
        <end position="118"/>
    </location>
</feature>
<dbReference type="AlphaFoldDB" id="A0A919KN74"/>
<accession>A0A919KN74</accession>
<feature type="region of interest" description="Disordered" evidence="1">
    <location>
        <begin position="125"/>
        <end position="145"/>
    </location>
</feature>
<feature type="transmembrane region" description="Helical" evidence="2">
    <location>
        <begin position="62"/>
        <end position="86"/>
    </location>
</feature>
<evidence type="ECO:0000313" key="3">
    <source>
        <dbReference type="EMBL" id="GHH65073.1"/>
    </source>
</evidence>
<dbReference type="InterPro" id="IPR008523">
    <property type="entry name" value="DUF805"/>
</dbReference>
<dbReference type="GO" id="GO:0005886">
    <property type="term" value="C:plasma membrane"/>
    <property type="evidence" value="ECO:0007669"/>
    <property type="project" value="TreeGrafter"/>
</dbReference>
<comment type="caution">
    <text evidence="3">The sequence shown here is derived from an EMBL/GenBank/DDBJ whole genome shotgun (WGS) entry which is preliminary data.</text>
</comment>
<dbReference type="PANTHER" id="PTHR34980:SF2">
    <property type="entry name" value="INNER MEMBRANE PROTEIN YHAH-RELATED"/>
    <property type="match status" value="1"/>
</dbReference>
<dbReference type="Pfam" id="PF05656">
    <property type="entry name" value="DUF805"/>
    <property type="match status" value="1"/>
</dbReference>
<keyword evidence="2" id="KW-0472">Membrane</keyword>
<sequence length="145" mass="15655">MSFLDSVRTCLRKYGDFSGRARPSEYWFWYLAVSAAYVVVFVAFMIPALITMDPVTEEPGVLGTIGMILWTILALGTVVPMISAAVRRLHDTGKSGWFFLLTFIPFAGGIIGIVLLAAGGEPGPNRFGPDPKGQQTAPAQPAIAY</sequence>
<reference evidence="3" key="1">
    <citation type="journal article" date="2014" name="Int. J. Syst. Evol. Microbiol.">
        <title>Complete genome sequence of Corynebacterium casei LMG S-19264T (=DSM 44701T), isolated from a smear-ripened cheese.</title>
        <authorList>
            <consortium name="US DOE Joint Genome Institute (JGI-PGF)"/>
            <person name="Walter F."/>
            <person name="Albersmeier A."/>
            <person name="Kalinowski J."/>
            <person name="Ruckert C."/>
        </authorList>
    </citation>
    <scope>NUCLEOTIDE SEQUENCE</scope>
    <source>
        <strain evidence="3">CGMCC 4.7398</strain>
    </source>
</reference>
<evidence type="ECO:0000256" key="1">
    <source>
        <dbReference type="SAM" id="MobiDB-lite"/>
    </source>
</evidence>
<organism evidence="3 4">
    <name type="scientific">Promicromonospora soli</name>
    <dbReference type="NCBI Taxonomy" id="2035533"/>
    <lineage>
        <taxon>Bacteria</taxon>
        <taxon>Bacillati</taxon>
        <taxon>Actinomycetota</taxon>
        <taxon>Actinomycetes</taxon>
        <taxon>Micrococcales</taxon>
        <taxon>Promicromonosporaceae</taxon>
        <taxon>Promicromonospora</taxon>
    </lineage>
</organism>
<gene>
    <name evidence="3" type="ORF">GCM10017772_02630</name>
</gene>
<keyword evidence="2" id="KW-1133">Transmembrane helix</keyword>
<evidence type="ECO:0000256" key="2">
    <source>
        <dbReference type="SAM" id="Phobius"/>
    </source>
</evidence>
<dbReference type="RefSeq" id="WP_189667472.1">
    <property type="nucleotide sequence ID" value="NZ_BNAS01000001.1"/>
</dbReference>
<dbReference type="PANTHER" id="PTHR34980">
    <property type="entry name" value="INNER MEMBRANE PROTEIN-RELATED-RELATED"/>
    <property type="match status" value="1"/>
</dbReference>
<dbReference type="EMBL" id="BNAS01000001">
    <property type="protein sequence ID" value="GHH65073.1"/>
    <property type="molecule type" value="Genomic_DNA"/>
</dbReference>
<name>A0A919KN74_9MICO</name>
<feature type="transmembrane region" description="Helical" evidence="2">
    <location>
        <begin position="27"/>
        <end position="50"/>
    </location>
</feature>